<dbReference type="PANTHER" id="PTHR30115:SF11">
    <property type="entry name" value="NITROGEN REGULATORY PROTEIN P-II HOMOLOG"/>
    <property type="match status" value="1"/>
</dbReference>
<dbReference type="PANTHER" id="PTHR30115">
    <property type="entry name" value="NITROGEN REGULATORY PROTEIN P-II"/>
    <property type="match status" value="1"/>
</dbReference>
<dbReference type="Proteomes" id="UP001341135">
    <property type="component" value="Chromosome"/>
</dbReference>
<dbReference type="EMBL" id="AP028907">
    <property type="protein sequence ID" value="BES81235.1"/>
    <property type="molecule type" value="Genomic_DNA"/>
</dbReference>
<dbReference type="PROSITE" id="PS00638">
    <property type="entry name" value="PII_GLNB_CTER"/>
    <property type="match status" value="1"/>
</dbReference>
<name>A0ABN6ZRX2_9CREN</name>
<evidence type="ECO:0000256" key="1">
    <source>
        <dbReference type="RuleBase" id="RU003936"/>
    </source>
</evidence>
<evidence type="ECO:0000313" key="3">
    <source>
        <dbReference type="Proteomes" id="UP001341135"/>
    </source>
</evidence>
<evidence type="ECO:0000313" key="2">
    <source>
        <dbReference type="EMBL" id="BES81235.1"/>
    </source>
</evidence>
<dbReference type="SUPFAM" id="SSF54913">
    <property type="entry name" value="GlnB-like"/>
    <property type="match status" value="1"/>
</dbReference>
<dbReference type="Gene3D" id="3.30.70.120">
    <property type="match status" value="1"/>
</dbReference>
<gene>
    <name evidence="2" type="ORF">PABY_08020</name>
</gene>
<organism evidence="2 3">
    <name type="scientific">Pyrodictium abyssi</name>
    <dbReference type="NCBI Taxonomy" id="54256"/>
    <lineage>
        <taxon>Archaea</taxon>
        <taxon>Thermoproteota</taxon>
        <taxon>Thermoprotei</taxon>
        <taxon>Desulfurococcales</taxon>
        <taxon>Pyrodictiaceae</taxon>
        <taxon>Pyrodictium</taxon>
    </lineage>
</organism>
<dbReference type="Pfam" id="PF00543">
    <property type="entry name" value="P-II"/>
    <property type="match status" value="1"/>
</dbReference>
<dbReference type="InterPro" id="IPR002187">
    <property type="entry name" value="N-reg_PII"/>
</dbReference>
<protein>
    <submittedName>
        <fullName evidence="2">P-II family nitrogen regulator</fullName>
    </submittedName>
</protein>
<sequence>MGWITVKKIEAIIRPEKLEQVKKALEENGYTGMTVIEVRGRGEQRGIKLQFRGRSITVDLLTKIKIEIVTPDEDVDKIVEIIAKNARTGRPGDGRIFIIPVEKAIRIRTGEVFE</sequence>
<accession>A0ABN6ZRX2</accession>
<reference evidence="2 3" key="1">
    <citation type="submission" date="2023-09" db="EMBL/GenBank/DDBJ databases">
        <title>Pyrofollis japonicus gen. nov. sp. nov., a novel member of the family Pyrodictiaceae isolated from the Iheya North hydrothermal field.</title>
        <authorList>
            <person name="Miyazaki U."/>
            <person name="Sanari M."/>
            <person name="Tame A."/>
            <person name="Kitajima M."/>
            <person name="Okamoto A."/>
            <person name="Sawayama S."/>
            <person name="Miyazaki J."/>
            <person name="Takai K."/>
            <person name="Nakagawa S."/>
        </authorList>
    </citation>
    <scope>NUCLEOTIDE SEQUENCE [LARGE SCALE GENOMIC DNA]</scope>
    <source>
        <strain evidence="2 3">AV2</strain>
    </source>
</reference>
<dbReference type="InterPro" id="IPR011322">
    <property type="entry name" value="N-reg_PII-like_a/b"/>
</dbReference>
<comment type="similarity">
    <text evidence="1">Belongs to the P(II) protein family.</text>
</comment>
<dbReference type="PRINTS" id="PR00340">
    <property type="entry name" value="PIIGLNB"/>
</dbReference>
<proteinExistence type="inferred from homology"/>
<keyword evidence="3" id="KW-1185">Reference proteome</keyword>
<dbReference type="SMART" id="SM00938">
    <property type="entry name" value="P-II"/>
    <property type="match status" value="1"/>
</dbReference>
<dbReference type="InterPro" id="IPR017918">
    <property type="entry name" value="N-reg_PII_CS"/>
</dbReference>
<dbReference type="PROSITE" id="PS51343">
    <property type="entry name" value="PII_GLNB_DOM"/>
    <property type="match status" value="1"/>
</dbReference>
<dbReference type="InterPro" id="IPR015867">
    <property type="entry name" value="N-reg_PII/ATP_PRibTrfase_C"/>
</dbReference>